<dbReference type="AlphaFoldDB" id="A0A317CJW1"/>
<evidence type="ECO:0000313" key="2">
    <source>
        <dbReference type="EMBL" id="PWQ98471.1"/>
    </source>
</evidence>
<dbReference type="SUPFAM" id="SSF142433">
    <property type="entry name" value="CinA-like"/>
    <property type="match status" value="1"/>
</dbReference>
<evidence type="ECO:0000313" key="3">
    <source>
        <dbReference type="Proteomes" id="UP000245506"/>
    </source>
</evidence>
<reference evidence="2 3" key="1">
    <citation type="submission" date="2018-05" db="EMBL/GenBank/DDBJ databases">
        <title>Leucothrix arctica sp. nov., isolated from Arctic seawater.</title>
        <authorList>
            <person name="Choi A."/>
            <person name="Baek K."/>
        </authorList>
    </citation>
    <scope>NUCLEOTIDE SEQUENCE [LARGE SCALE GENOMIC DNA]</scope>
    <source>
        <strain evidence="2 3">IMCC9719</strain>
    </source>
</reference>
<protein>
    <submittedName>
        <fullName evidence="2">Damage-inducible protein CinA</fullName>
    </submittedName>
</protein>
<dbReference type="RefSeq" id="WP_109821989.1">
    <property type="nucleotide sequence ID" value="NZ_QGKL01000011.1"/>
</dbReference>
<dbReference type="Pfam" id="PF02464">
    <property type="entry name" value="CinA"/>
    <property type="match status" value="1"/>
</dbReference>
<dbReference type="Gene3D" id="3.90.950.20">
    <property type="entry name" value="CinA-like"/>
    <property type="match status" value="1"/>
</dbReference>
<evidence type="ECO:0000259" key="1">
    <source>
        <dbReference type="Pfam" id="PF02464"/>
    </source>
</evidence>
<dbReference type="Proteomes" id="UP000245506">
    <property type="component" value="Unassembled WGS sequence"/>
</dbReference>
<dbReference type="OrthoDB" id="9801454at2"/>
<dbReference type="InterPro" id="IPR008136">
    <property type="entry name" value="CinA_C"/>
</dbReference>
<gene>
    <name evidence="2" type="ORF">DKT75_03180</name>
</gene>
<dbReference type="NCBIfam" id="TIGR00199">
    <property type="entry name" value="PncC_domain"/>
    <property type="match status" value="1"/>
</dbReference>
<sequence>MNELNLQNTAKQVMSLLAERNYQLVAVESCTGGWVGKIITDLSGSSAVFAGSFVTYSNRAKQQMVGVQLKTLEAFGAVSEQVAAEMAQGAVQRTDAQIALSITGVAGPTGGTKAKPVGMVCFGWAIENNDPETTVCYFDGDRDEVRQQAVEYALQGVALRLAK</sequence>
<dbReference type="InterPro" id="IPR036653">
    <property type="entry name" value="CinA-like_C"/>
</dbReference>
<comment type="caution">
    <text evidence="2">The sequence shown here is derived from an EMBL/GenBank/DDBJ whole genome shotgun (WGS) entry which is preliminary data.</text>
</comment>
<dbReference type="EMBL" id="QGKL01000011">
    <property type="protein sequence ID" value="PWQ98471.1"/>
    <property type="molecule type" value="Genomic_DNA"/>
</dbReference>
<feature type="domain" description="CinA C-terminal" evidence="1">
    <location>
        <begin position="8"/>
        <end position="157"/>
    </location>
</feature>
<accession>A0A317CJW1</accession>
<proteinExistence type="predicted"/>
<organism evidence="2 3">
    <name type="scientific">Leucothrix arctica</name>
    <dbReference type="NCBI Taxonomy" id="1481894"/>
    <lineage>
        <taxon>Bacteria</taxon>
        <taxon>Pseudomonadati</taxon>
        <taxon>Pseudomonadota</taxon>
        <taxon>Gammaproteobacteria</taxon>
        <taxon>Thiotrichales</taxon>
        <taxon>Thiotrichaceae</taxon>
        <taxon>Leucothrix</taxon>
    </lineage>
</organism>
<keyword evidence="3" id="KW-1185">Reference proteome</keyword>
<name>A0A317CJW1_9GAMM</name>